<evidence type="ECO:0000313" key="2">
    <source>
        <dbReference type="Proteomes" id="UP001054945"/>
    </source>
</evidence>
<dbReference type="EMBL" id="BPLR01020209">
    <property type="protein sequence ID" value="GIX75920.1"/>
    <property type="molecule type" value="Genomic_DNA"/>
</dbReference>
<comment type="caution">
    <text evidence="1">The sequence shown here is derived from an EMBL/GenBank/DDBJ whole genome shotgun (WGS) entry which is preliminary data.</text>
</comment>
<reference evidence="1 2" key="1">
    <citation type="submission" date="2021-06" db="EMBL/GenBank/DDBJ databases">
        <title>Caerostris extrusa draft genome.</title>
        <authorList>
            <person name="Kono N."/>
            <person name="Arakawa K."/>
        </authorList>
    </citation>
    <scope>NUCLEOTIDE SEQUENCE [LARGE SCALE GENOMIC DNA]</scope>
</reference>
<organism evidence="1 2">
    <name type="scientific">Caerostris extrusa</name>
    <name type="common">Bark spider</name>
    <name type="synonym">Caerostris bankana</name>
    <dbReference type="NCBI Taxonomy" id="172846"/>
    <lineage>
        <taxon>Eukaryota</taxon>
        <taxon>Metazoa</taxon>
        <taxon>Ecdysozoa</taxon>
        <taxon>Arthropoda</taxon>
        <taxon>Chelicerata</taxon>
        <taxon>Arachnida</taxon>
        <taxon>Araneae</taxon>
        <taxon>Araneomorphae</taxon>
        <taxon>Entelegynae</taxon>
        <taxon>Araneoidea</taxon>
        <taxon>Araneidae</taxon>
        <taxon>Caerostris</taxon>
    </lineage>
</organism>
<accession>A0AAV4MVW0</accession>
<protein>
    <submittedName>
        <fullName evidence="1">Uncharacterized protein</fullName>
    </submittedName>
</protein>
<proteinExistence type="predicted"/>
<dbReference type="AlphaFoldDB" id="A0AAV4MVW0"/>
<sequence>MSPSISILNLVDAARKEQFARQQVRSRSNHARIKDRSISRRTTPFAFAPVCERVNDFGEQNLRMFIAEAPPPSFLPGLACLFTCRGRGRMGSFLSERRRCCLKWNQELSSSPNVTFARDLIRNLVDAARKEQFARQQVKSRSNHARLKDRSIRERTTPFTFVPVCERANDFGSRNLRMFIAKAPPLSFLGLRKRSVPFHSLRKERFFFQKGKDVV</sequence>
<name>A0AAV4MVW0_CAEEX</name>
<keyword evidence="2" id="KW-1185">Reference proteome</keyword>
<gene>
    <name evidence="1" type="ORF">CEXT_282081</name>
</gene>
<evidence type="ECO:0000313" key="1">
    <source>
        <dbReference type="EMBL" id="GIX75920.1"/>
    </source>
</evidence>
<dbReference type="Proteomes" id="UP001054945">
    <property type="component" value="Unassembled WGS sequence"/>
</dbReference>